<dbReference type="Gene3D" id="3.50.50.60">
    <property type="entry name" value="FAD/NAD(P)-binding domain"/>
    <property type="match status" value="2"/>
</dbReference>
<dbReference type="RefSeq" id="XP_021752631.1">
    <property type="nucleotide sequence ID" value="XM_021896939.1"/>
</dbReference>
<comment type="similarity">
    <text evidence="1 7">Belongs to the FMO family.</text>
</comment>
<dbReference type="KEGG" id="cqi:110718140"/>
<reference evidence="8" key="1">
    <citation type="journal article" date="2017" name="Nature">
        <title>The genome of Chenopodium quinoa.</title>
        <authorList>
            <person name="Jarvis D.E."/>
            <person name="Ho Y.S."/>
            <person name="Lightfoot D.J."/>
            <person name="Schmoeckel S.M."/>
            <person name="Li B."/>
            <person name="Borm T.J.A."/>
            <person name="Ohyanagi H."/>
            <person name="Mineta K."/>
            <person name="Michell C.T."/>
            <person name="Saber N."/>
            <person name="Kharbatia N.M."/>
            <person name="Rupper R.R."/>
            <person name="Sharp A.R."/>
            <person name="Dally N."/>
            <person name="Boughton B.A."/>
            <person name="Woo Y.H."/>
            <person name="Gao G."/>
            <person name="Schijlen E.G.W.M."/>
            <person name="Guo X."/>
            <person name="Momin A.A."/>
            <person name="Negrao S."/>
            <person name="Al-Babili S."/>
            <person name="Gehring C."/>
            <person name="Roessner U."/>
            <person name="Jung C."/>
            <person name="Murphy K."/>
            <person name="Arold S.T."/>
            <person name="Gojobori T."/>
            <person name="van der Linden C.G."/>
            <person name="van Loo E.N."/>
            <person name="Jellen E.N."/>
            <person name="Maughan P.J."/>
            <person name="Tester M."/>
        </authorList>
    </citation>
    <scope>NUCLEOTIDE SEQUENCE [LARGE SCALE GENOMIC DNA]</scope>
    <source>
        <strain evidence="8">cv. PI 614886</strain>
    </source>
</reference>
<dbReference type="EC" id="1.-.-.-" evidence="7"/>
<evidence type="ECO:0000313" key="8">
    <source>
        <dbReference type="EnsemblPlants" id="AUR62002282-RA:cds"/>
    </source>
</evidence>
<protein>
    <recommendedName>
        <fullName evidence="7">Flavin-containing monooxygenase</fullName>
        <ecNumber evidence="7">1.-.-.-</ecNumber>
    </recommendedName>
</protein>
<evidence type="ECO:0000256" key="1">
    <source>
        <dbReference type="ARBA" id="ARBA00009183"/>
    </source>
</evidence>
<dbReference type="PRINTS" id="PR00370">
    <property type="entry name" value="FMOXYGENASE"/>
</dbReference>
<keyword evidence="2 7" id="KW-0285">Flavoprotein</keyword>
<evidence type="ECO:0000256" key="5">
    <source>
        <dbReference type="ARBA" id="ARBA00023002"/>
    </source>
</evidence>
<dbReference type="InterPro" id="IPR020946">
    <property type="entry name" value="Flavin_mOase-like"/>
</dbReference>
<dbReference type="GO" id="GO:0050661">
    <property type="term" value="F:NADP binding"/>
    <property type="evidence" value="ECO:0007669"/>
    <property type="project" value="InterPro"/>
</dbReference>
<dbReference type="InterPro" id="IPR000960">
    <property type="entry name" value="Flavin_mOase"/>
</dbReference>
<dbReference type="InterPro" id="IPR036188">
    <property type="entry name" value="FAD/NAD-bd_sf"/>
</dbReference>
<dbReference type="GO" id="GO:0050660">
    <property type="term" value="F:flavin adenine dinucleotide binding"/>
    <property type="evidence" value="ECO:0007669"/>
    <property type="project" value="InterPro"/>
</dbReference>
<dbReference type="PIRSF" id="PIRSF000332">
    <property type="entry name" value="FMO"/>
    <property type="match status" value="1"/>
</dbReference>
<dbReference type="PANTHER" id="PTHR23023">
    <property type="entry name" value="DIMETHYLANILINE MONOOXYGENASE"/>
    <property type="match status" value="1"/>
</dbReference>
<keyword evidence="5 7" id="KW-0560">Oxidoreductase</keyword>
<evidence type="ECO:0000313" key="9">
    <source>
        <dbReference type="Proteomes" id="UP000596660"/>
    </source>
</evidence>
<name>A0A803KTC4_CHEQI</name>
<dbReference type="FunFam" id="3.50.50.60:FF:000099">
    <property type="entry name" value="Flavin-containing monooxygenase"/>
    <property type="match status" value="1"/>
</dbReference>
<keyword evidence="4" id="KW-0521">NADP</keyword>
<evidence type="ECO:0000256" key="2">
    <source>
        <dbReference type="ARBA" id="ARBA00022630"/>
    </source>
</evidence>
<evidence type="ECO:0000256" key="4">
    <source>
        <dbReference type="ARBA" id="ARBA00022857"/>
    </source>
</evidence>
<dbReference type="EnsemblPlants" id="AUR62002282-RA">
    <property type="protein sequence ID" value="AUR62002282-RA:cds"/>
    <property type="gene ID" value="AUR62002282"/>
</dbReference>
<dbReference type="AlphaFoldDB" id="A0A803KTC4"/>
<dbReference type="SMR" id="A0A803KTC4"/>
<dbReference type="Proteomes" id="UP000596660">
    <property type="component" value="Unplaced"/>
</dbReference>
<dbReference type="GeneID" id="110718140"/>
<keyword evidence="9" id="KW-1185">Reference proteome</keyword>
<evidence type="ECO:0000256" key="3">
    <source>
        <dbReference type="ARBA" id="ARBA00022827"/>
    </source>
</evidence>
<dbReference type="InterPro" id="IPR050346">
    <property type="entry name" value="FMO-like"/>
</dbReference>
<sequence length="467" mass="52731">MPLPSTSKKVAVIGAGAAGLVAARELKKEGHNVEVFERSAQLGGCWVYSPEVESDPLGLDPTRKVVGSSLYASLRTNIPREAMGFRDFPFFPTGKVDRDSRRFPGHQEVLRYLEDFAFEFGLNELISYQTEVRHVGLETDGKWMVKYRRGGGDESSDVAKTYDAVVVCNGHYTEPRVADNIPGIDLWPGRQIHSHNYRIPEPYQDQVVVLIGFSASAIDICRDIAVSAKQVHVATRSEAAGKFHKFGKQPVYDNLWFHPMIEKAHEDGRVSFQDGSVVLADVFLHCTGYKQHFPFLHTSGAVNVDDNRVGPLYKHVFPPALDPGISFIGVPSLVIPFFLFELQSKWVAGILSGRISLPSKEKMMKDVEAFYSELEAKEVPKRYTHRIHDIKRFFGSFEYEDWLAAECGCPPAEEWRKGMFFGTFVRVIKQIETYRDEWDDEDLVLQAYEDFMQYLSAESRAAIAATL</sequence>
<dbReference type="Pfam" id="PF00743">
    <property type="entry name" value="FMO-like"/>
    <property type="match status" value="2"/>
</dbReference>
<dbReference type="Gramene" id="AUR62002282-RA">
    <property type="protein sequence ID" value="AUR62002282-RA:cds"/>
    <property type="gene ID" value="AUR62002282"/>
</dbReference>
<dbReference type="OMA" id="ADPPALM"/>
<accession>A0A803KTC4</accession>
<evidence type="ECO:0000256" key="6">
    <source>
        <dbReference type="ARBA" id="ARBA00023033"/>
    </source>
</evidence>
<dbReference type="GO" id="GO:0004499">
    <property type="term" value="F:N,N-dimethylaniline monooxygenase activity"/>
    <property type="evidence" value="ECO:0007669"/>
    <property type="project" value="InterPro"/>
</dbReference>
<dbReference type="SUPFAM" id="SSF51905">
    <property type="entry name" value="FAD/NAD(P)-binding domain"/>
    <property type="match status" value="2"/>
</dbReference>
<evidence type="ECO:0000256" key="7">
    <source>
        <dbReference type="RuleBase" id="RU361177"/>
    </source>
</evidence>
<proteinExistence type="inferred from homology"/>
<organism evidence="8 9">
    <name type="scientific">Chenopodium quinoa</name>
    <name type="common">Quinoa</name>
    <dbReference type="NCBI Taxonomy" id="63459"/>
    <lineage>
        <taxon>Eukaryota</taxon>
        <taxon>Viridiplantae</taxon>
        <taxon>Streptophyta</taxon>
        <taxon>Embryophyta</taxon>
        <taxon>Tracheophyta</taxon>
        <taxon>Spermatophyta</taxon>
        <taxon>Magnoliopsida</taxon>
        <taxon>eudicotyledons</taxon>
        <taxon>Gunneridae</taxon>
        <taxon>Pentapetalae</taxon>
        <taxon>Caryophyllales</taxon>
        <taxon>Chenopodiaceae</taxon>
        <taxon>Chenopodioideae</taxon>
        <taxon>Atripliceae</taxon>
        <taxon>Chenopodium</taxon>
    </lineage>
</organism>
<comment type="cofactor">
    <cofactor evidence="7">
        <name>FAD</name>
        <dbReference type="ChEBI" id="CHEBI:57692"/>
    </cofactor>
</comment>
<keyword evidence="6 7" id="KW-0503">Monooxygenase</keyword>
<keyword evidence="3 7" id="KW-0274">FAD</keyword>
<reference evidence="8" key="2">
    <citation type="submission" date="2021-03" db="UniProtKB">
        <authorList>
            <consortium name="EnsemblPlants"/>
        </authorList>
    </citation>
    <scope>IDENTIFICATION</scope>
</reference>
<dbReference type="OrthoDB" id="66881at2759"/>
<gene>
    <name evidence="8" type="primary">LOC110718140</name>
</gene>